<dbReference type="PROSITE" id="PS00770">
    <property type="entry name" value="AA_TRANSFER_CLASS_4"/>
    <property type="match status" value="1"/>
</dbReference>
<dbReference type="Gene3D" id="3.20.10.10">
    <property type="entry name" value="D-amino Acid Aminotransferase, subunit A, domain 2"/>
    <property type="match status" value="1"/>
</dbReference>
<evidence type="ECO:0000256" key="5">
    <source>
        <dbReference type="ARBA" id="ARBA00022679"/>
    </source>
</evidence>
<dbReference type="PANTHER" id="PTHR11825">
    <property type="entry name" value="SUBGROUP IIII AMINOTRANSFERASE"/>
    <property type="match status" value="1"/>
</dbReference>
<dbReference type="GO" id="GO:0005739">
    <property type="term" value="C:mitochondrion"/>
    <property type="evidence" value="ECO:0007669"/>
    <property type="project" value="TreeGrafter"/>
</dbReference>
<dbReference type="GO" id="GO:0009099">
    <property type="term" value="P:L-valine biosynthetic process"/>
    <property type="evidence" value="ECO:0007669"/>
    <property type="project" value="TreeGrafter"/>
</dbReference>
<dbReference type="CDD" id="cd01557">
    <property type="entry name" value="BCAT_beta_family"/>
    <property type="match status" value="1"/>
</dbReference>
<keyword evidence="3 11" id="KW-0032">Aminotransferase</keyword>
<evidence type="ECO:0000256" key="3">
    <source>
        <dbReference type="ARBA" id="ARBA00022576"/>
    </source>
</evidence>
<keyword evidence="4 11" id="KW-0028">Amino-acid biosynthesis</keyword>
<sequence>MASAVRPNGNATQNGHVPNVVAPLDASRLKIERATTLKPIPAPGSYSFGDIHTDHMLVCKYHPSTGWSAPEIKPYGPLAIDPSSNCLQYASNVFEGMKAVLNPEGKPCMFRPRDNMKRLLTSAKRMALPAFDPEALLTCISTLVTLESRWIPSLPDHRNSSLYIRPTMVGTKASIKVGASDEALLYAIVTPVGPYFPVQKIGGVSLLAVSEHVRSWPGGTGGFKLGLNYSPGFVPQQAAAALGYDQVLWLLDEDKKITEAGAMNFFAVAERDDGGITIVTPPTDGTILPGITRDATLVLLREHAKNPSANLLNVPFPPNVQIEERPLTVNELAAWAAKGQLLECFGTGTAVLVVAIDRIGDFDVSDDFEDTGSAVSEIKEKKRKMREITLKGGLVGLGPVGKALWDKLLALKEGREQYMGWNVLCE</sequence>
<keyword evidence="13" id="KW-1185">Reference proteome</keyword>
<proteinExistence type="inferred from homology"/>
<evidence type="ECO:0000256" key="11">
    <source>
        <dbReference type="RuleBase" id="RU004517"/>
    </source>
</evidence>
<dbReference type="InterPro" id="IPR005786">
    <property type="entry name" value="B_amino_transII"/>
</dbReference>
<comment type="catalytic activity">
    <reaction evidence="11">
        <text>L-valine + 2-oxoglutarate = 3-methyl-2-oxobutanoate + L-glutamate</text>
        <dbReference type="Rhea" id="RHEA:24813"/>
        <dbReference type="ChEBI" id="CHEBI:11851"/>
        <dbReference type="ChEBI" id="CHEBI:16810"/>
        <dbReference type="ChEBI" id="CHEBI:29985"/>
        <dbReference type="ChEBI" id="CHEBI:57762"/>
        <dbReference type="EC" id="2.6.1.42"/>
    </reaction>
</comment>
<evidence type="ECO:0000256" key="7">
    <source>
        <dbReference type="ARBA" id="ARBA00023304"/>
    </source>
</evidence>
<dbReference type="InterPro" id="IPR001544">
    <property type="entry name" value="Aminotrans_IV"/>
</dbReference>
<dbReference type="EMBL" id="JAWWNJ010000105">
    <property type="protein sequence ID" value="KAK6992930.1"/>
    <property type="molecule type" value="Genomic_DNA"/>
</dbReference>
<keyword evidence="5 11" id="KW-0808">Transferase</keyword>
<dbReference type="InterPro" id="IPR043132">
    <property type="entry name" value="BCAT-like_C"/>
</dbReference>
<dbReference type="PIRSF" id="PIRSF006468">
    <property type="entry name" value="BCAT1"/>
    <property type="match status" value="1"/>
</dbReference>
<dbReference type="Gene3D" id="3.30.470.10">
    <property type="match status" value="1"/>
</dbReference>
<evidence type="ECO:0000256" key="6">
    <source>
        <dbReference type="ARBA" id="ARBA00022898"/>
    </source>
</evidence>
<comment type="catalytic activity">
    <reaction evidence="11">
        <text>L-leucine + 2-oxoglutarate = 4-methyl-2-oxopentanoate + L-glutamate</text>
        <dbReference type="Rhea" id="RHEA:18321"/>
        <dbReference type="ChEBI" id="CHEBI:16810"/>
        <dbReference type="ChEBI" id="CHEBI:17865"/>
        <dbReference type="ChEBI" id="CHEBI:29985"/>
        <dbReference type="ChEBI" id="CHEBI:57427"/>
        <dbReference type="EC" id="2.6.1.42"/>
    </reaction>
</comment>
<dbReference type="InterPro" id="IPR033939">
    <property type="entry name" value="BCAT_family"/>
</dbReference>
<protein>
    <recommendedName>
        <fullName evidence="11">Branched-chain-amino-acid aminotransferase</fullName>
        <ecNumber evidence="11">2.6.1.42</ecNumber>
    </recommendedName>
</protein>
<evidence type="ECO:0000256" key="4">
    <source>
        <dbReference type="ARBA" id="ARBA00022605"/>
    </source>
</evidence>
<feature type="modified residue" description="N6-(pyridoxal phosphate)lysine" evidence="8">
    <location>
        <position position="224"/>
    </location>
</feature>
<evidence type="ECO:0000256" key="1">
    <source>
        <dbReference type="ARBA" id="ARBA00001933"/>
    </source>
</evidence>
<comment type="similarity">
    <text evidence="2 9">Belongs to the class-IV pyridoxal-phosphate-dependent aminotransferase family.</text>
</comment>
<dbReference type="GO" id="GO:0009098">
    <property type="term" value="P:L-leucine biosynthetic process"/>
    <property type="evidence" value="ECO:0007669"/>
    <property type="project" value="TreeGrafter"/>
</dbReference>
<dbReference type="Pfam" id="PF01063">
    <property type="entry name" value="Aminotran_4"/>
    <property type="match status" value="1"/>
</dbReference>
<dbReference type="GO" id="GO:0004084">
    <property type="term" value="F:branched-chain-amino-acid transaminase activity"/>
    <property type="evidence" value="ECO:0007669"/>
    <property type="project" value="UniProtKB-EC"/>
</dbReference>
<reference evidence="12 13" key="1">
    <citation type="journal article" date="2024" name="J Genomics">
        <title>Draft genome sequencing and assembly of Favolaschia claudopus CIRM-BRFM 2984 isolated from oak limbs.</title>
        <authorList>
            <person name="Navarro D."/>
            <person name="Drula E."/>
            <person name="Chaduli D."/>
            <person name="Cazenave R."/>
            <person name="Ahrendt S."/>
            <person name="Wang J."/>
            <person name="Lipzen A."/>
            <person name="Daum C."/>
            <person name="Barry K."/>
            <person name="Grigoriev I.V."/>
            <person name="Favel A."/>
            <person name="Rosso M.N."/>
            <person name="Martin F."/>
        </authorList>
    </citation>
    <scope>NUCLEOTIDE SEQUENCE [LARGE SCALE GENOMIC DNA]</scope>
    <source>
        <strain evidence="12 13">CIRM-BRFM 2984</strain>
    </source>
</reference>
<dbReference type="SUPFAM" id="SSF56752">
    <property type="entry name" value="D-aminoacid aminotransferase-like PLP-dependent enzymes"/>
    <property type="match status" value="1"/>
</dbReference>
<dbReference type="Proteomes" id="UP001362999">
    <property type="component" value="Unassembled WGS sequence"/>
</dbReference>
<evidence type="ECO:0000313" key="13">
    <source>
        <dbReference type="Proteomes" id="UP001362999"/>
    </source>
</evidence>
<evidence type="ECO:0000256" key="10">
    <source>
        <dbReference type="RuleBase" id="RU004516"/>
    </source>
</evidence>
<comment type="caution">
    <text evidence="12">The sequence shown here is derived from an EMBL/GenBank/DDBJ whole genome shotgun (WGS) entry which is preliminary data.</text>
</comment>
<evidence type="ECO:0000313" key="12">
    <source>
        <dbReference type="EMBL" id="KAK6992930.1"/>
    </source>
</evidence>
<dbReference type="AlphaFoldDB" id="A0AAV9ZVH7"/>
<evidence type="ECO:0000256" key="8">
    <source>
        <dbReference type="PIRSR" id="PIRSR006468-1"/>
    </source>
</evidence>
<keyword evidence="7 11" id="KW-0100">Branched-chain amino acid biosynthesis</keyword>
<organism evidence="12 13">
    <name type="scientific">Favolaschia claudopus</name>
    <dbReference type="NCBI Taxonomy" id="2862362"/>
    <lineage>
        <taxon>Eukaryota</taxon>
        <taxon>Fungi</taxon>
        <taxon>Dikarya</taxon>
        <taxon>Basidiomycota</taxon>
        <taxon>Agaricomycotina</taxon>
        <taxon>Agaricomycetes</taxon>
        <taxon>Agaricomycetidae</taxon>
        <taxon>Agaricales</taxon>
        <taxon>Marasmiineae</taxon>
        <taxon>Mycenaceae</taxon>
        <taxon>Favolaschia</taxon>
    </lineage>
</organism>
<accession>A0AAV9ZVH7</accession>
<evidence type="ECO:0000256" key="9">
    <source>
        <dbReference type="RuleBase" id="RU004106"/>
    </source>
</evidence>
<dbReference type="InterPro" id="IPR018300">
    <property type="entry name" value="Aminotrans_IV_CS"/>
</dbReference>
<evidence type="ECO:0000256" key="2">
    <source>
        <dbReference type="ARBA" id="ARBA00009320"/>
    </source>
</evidence>
<gene>
    <name evidence="12" type="ORF">R3P38DRAFT_123465</name>
</gene>
<dbReference type="InterPro" id="IPR036038">
    <property type="entry name" value="Aminotransferase-like"/>
</dbReference>
<comment type="cofactor">
    <cofactor evidence="1 10">
        <name>pyridoxal 5'-phosphate</name>
        <dbReference type="ChEBI" id="CHEBI:597326"/>
    </cofactor>
</comment>
<comment type="catalytic activity">
    <reaction evidence="11">
        <text>L-isoleucine + 2-oxoglutarate = (S)-3-methyl-2-oxopentanoate + L-glutamate</text>
        <dbReference type="Rhea" id="RHEA:24801"/>
        <dbReference type="ChEBI" id="CHEBI:16810"/>
        <dbReference type="ChEBI" id="CHEBI:29985"/>
        <dbReference type="ChEBI" id="CHEBI:35146"/>
        <dbReference type="ChEBI" id="CHEBI:58045"/>
        <dbReference type="EC" id="2.6.1.42"/>
    </reaction>
</comment>
<dbReference type="EC" id="2.6.1.42" evidence="11"/>
<dbReference type="InterPro" id="IPR043131">
    <property type="entry name" value="BCAT-like_N"/>
</dbReference>
<keyword evidence="6 10" id="KW-0663">Pyridoxal phosphate</keyword>
<dbReference type="PANTHER" id="PTHR11825:SF44">
    <property type="entry name" value="BRANCHED-CHAIN-AMINO-ACID AMINOTRANSFERASE"/>
    <property type="match status" value="1"/>
</dbReference>
<name>A0AAV9ZVH7_9AGAR</name>